<reference evidence="3" key="1">
    <citation type="journal article" date="2019" name="Int. J. Syst. Evol. Microbiol.">
        <title>The Global Catalogue of Microorganisms (GCM) 10K type strain sequencing project: providing services to taxonomists for standard genome sequencing and annotation.</title>
        <authorList>
            <consortium name="The Broad Institute Genomics Platform"/>
            <consortium name="The Broad Institute Genome Sequencing Center for Infectious Disease"/>
            <person name="Wu L."/>
            <person name="Ma J."/>
        </authorList>
    </citation>
    <scope>NUCLEOTIDE SEQUENCE [LARGE SCALE GENOMIC DNA]</scope>
    <source>
        <strain evidence="3">JCM 18204</strain>
    </source>
</reference>
<feature type="region of interest" description="Disordered" evidence="1">
    <location>
        <begin position="58"/>
        <end position="78"/>
    </location>
</feature>
<comment type="caution">
    <text evidence="2">The sequence shown here is derived from an EMBL/GenBank/DDBJ whole genome shotgun (WGS) entry which is preliminary data.</text>
</comment>
<proteinExistence type="predicted"/>
<name>A0ABP9BME5_9GAMM</name>
<evidence type="ECO:0000313" key="2">
    <source>
        <dbReference type="EMBL" id="GAA4797747.1"/>
    </source>
</evidence>
<dbReference type="Proteomes" id="UP001499959">
    <property type="component" value="Unassembled WGS sequence"/>
</dbReference>
<organism evidence="2 3">
    <name type="scientific">Lysobacter hankyongensis</name>
    <dbReference type="NCBI Taxonomy" id="1176535"/>
    <lineage>
        <taxon>Bacteria</taxon>
        <taxon>Pseudomonadati</taxon>
        <taxon>Pseudomonadota</taxon>
        <taxon>Gammaproteobacteria</taxon>
        <taxon>Lysobacterales</taxon>
        <taxon>Lysobacteraceae</taxon>
        <taxon>Lysobacter</taxon>
    </lineage>
</organism>
<keyword evidence="3" id="KW-1185">Reference proteome</keyword>
<accession>A0ABP9BME5</accession>
<evidence type="ECO:0000313" key="3">
    <source>
        <dbReference type="Proteomes" id="UP001499959"/>
    </source>
</evidence>
<gene>
    <name evidence="2" type="ORF">GCM10023307_24600</name>
</gene>
<dbReference type="RefSeq" id="WP_345303636.1">
    <property type="nucleotide sequence ID" value="NZ_BAABJE010000013.1"/>
</dbReference>
<protein>
    <submittedName>
        <fullName evidence="2">Uncharacterized protein</fullName>
    </submittedName>
</protein>
<sequence length="78" mass="8527">MLQINGRVRSASSRGKVDFLLKGLLTSPDGRALSPWHTTKSNGRTYRYYLSTRDIHEGRGTSGLPRQPAAELEAAVVG</sequence>
<dbReference type="EMBL" id="BAABJE010000013">
    <property type="protein sequence ID" value="GAA4797747.1"/>
    <property type="molecule type" value="Genomic_DNA"/>
</dbReference>
<evidence type="ECO:0000256" key="1">
    <source>
        <dbReference type="SAM" id="MobiDB-lite"/>
    </source>
</evidence>